<comment type="caution">
    <text evidence="2">The sequence shown here is derived from an EMBL/GenBank/DDBJ whole genome shotgun (WGS) entry which is preliminary data.</text>
</comment>
<keyword evidence="3" id="KW-1185">Reference proteome</keyword>
<accession>A0AAD6UTX8</accession>
<reference evidence="2" key="1">
    <citation type="submission" date="2023-03" db="EMBL/GenBank/DDBJ databases">
        <title>Massive genome expansion in bonnet fungi (Mycena s.s.) driven by repeated elements and novel gene families across ecological guilds.</title>
        <authorList>
            <consortium name="Lawrence Berkeley National Laboratory"/>
            <person name="Harder C.B."/>
            <person name="Miyauchi S."/>
            <person name="Viragh M."/>
            <person name="Kuo A."/>
            <person name="Thoen E."/>
            <person name="Andreopoulos B."/>
            <person name="Lu D."/>
            <person name="Skrede I."/>
            <person name="Drula E."/>
            <person name="Henrissat B."/>
            <person name="Morin E."/>
            <person name="Kohler A."/>
            <person name="Barry K."/>
            <person name="LaButti K."/>
            <person name="Morin E."/>
            <person name="Salamov A."/>
            <person name="Lipzen A."/>
            <person name="Mereny Z."/>
            <person name="Hegedus B."/>
            <person name="Baldrian P."/>
            <person name="Stursova M."/>
            <person name="Weitz H."/>
            <person name="Taylor A."/>
            <person name="Grigoriev I.V."/>
            <person name="Nagy L.G."/>
            <person name="Martin F."/>
            <person name="Kauserud H."/>
        </authorList>
    </citation>
    <scope>NUCLEOTIDE SEQUENCE</scope>
    <source>
        <strain evidence="2">9144</strain>
    </source>
</reference>
<evidence type="ECO:0000256" key="1">
    <source>
        <dbReference type="SAM" id="MobiDB-lite"/>
    </source>
</evidence>
<evidence type="ECO:0000313" key="2">
    <source>
        <dbReference type="EMBL" id="KAJ7193546.1"/>
    </source>
</evidence>
<evidence type="ECO:0000313" key="3">
    <source>
        <dbReference type="Proteomes" id="UP001219525"/>
    </source>
</evidence>
<feature type="region of interest" description="Disordered" evidence="1">
    <location>
        <begin position="1"/>
        <end position="30"/>
    </location>
</feature>
<dbReference type="AlphaFoldDB" id="A0AAD6UTX8"/>
<name>A0AAD6UTX8_9AGAR</name>
<gene>
    <name evidence="2" type="ORF">GGX14DRAFT_701117</name>
</gene>
<dbReference type="EMBL" id="JARJCW010000107">
    <property type="protein sequence ID" value="KAJ7193546.1"/>
    <property type="molecule type" value="Genomic_DNA"/>
</dbReference>
<dbReference type="Proteomes" id="UP001219525">
    <property type="component" value="Unassembled WGS sequence"/>
</dbReference>
<organism evidence="2 3">
    <name type="scientific">Mycena pura</name>
    <dbReference type="NCBI Taxonomy" id="153505"/>
    <lineage>
        <taxon>Eukaryota</taxon>
        <taxon>Fungi</taxon>
        <taxon>Dikarya</taxon>
        <taxon>Basidiomycota</taxon>
        <taxon>Agaricomycotina</taxon>
        <taxon>Agaricomycetes</taxon>
        <taxon>Agaricomycetidae</taxon>
        <taxon>Agaricales</taxon>
        <taxon>Marasmiineae</taxon>
        <taxon>Mycenaceae</taxon>
        <taxon>Mycena</taxon>
    </lineage>
</organism>
<proteinExistence type="predicted"/>
<sequence>MTHSTQDPEAASGSCSSNIPPPFPPSHSRVSSFRSPQFEVLLYSPNVTTEPTSWATSRTIPVYGDHDVVSGKILVDSGPNCSPGRIFLTLTGAFTSKSGQQDAMKPGTRRHVFFFASKSMNLISLNPSQPNSPAGLFSGKRRKSCARTTELETRIFSFAFDLGHNERTGNILPSTFSSSGSTSIPVELAYQVTATWEPLQLTQKSSPLTIPIVIQHDPEFHSLNCRPEKQDSWIEIPLKSSRPVPVRCAVTLPSSLTFSRTSPIPYFVVFATTPRSPSLAREISTDATISISVSSDLSYREETAVAPTVSDSLVGERSVDSRSSRMKRRVIKRIKSATSFWSHSADMDSGDSGLPPSTRTQSGPPPLKPPLGERPGPLAFSDTQMVYKGISLGFPKRPRCGKLHDKANDHPSLEAYRALPDGLFKDKIPLNPDMLPSINWGGITLKYFFDVSVSLGQDELRARIPLRVT</sequence>
<protein>
    <submittedName>
        <fullName evidence="2">Uncharacterized protein</fullName>
    </submittedName>
</protein>
<feature type="region of interest" description="Disordered" evidence="1">
    <location>
        <begin position="343"/>
        <end position="376"/>
    </location>
</feature>
<feature type="compositionally biased region" description="Polar residues" evidence="1">
    <location>
        <begin position="1"/>
        <end position="18"/>
    </location>
</feature>